<evidence type="ECO:0000313" key="3">
    <source>
        <dbReference type="Proteomes" id="UP000541444"/>
    </source>
</evidence>
<feature type="compositionally biased region" description="Polar residues" evidence="1">
    <location>
        <begin position="1754"/>
        <end position="1765"/>
    </location>
</feature>
<dbReference type="OrthoDB" id="1916794at2759"/>
<proteinExistence type="predicted"/>
<feature type="region of interest" description="Disordered" evidence="1">
    <location>
        <begin position="1754"/>
        <end position="1788"/>
    </location>
</feature>
<feature type="region of interest" description="Disordered" evidence="1">
    <location>
        <begin position="408"/>
        <end position="444"/>
    </location>
</feature>
<accession>A0A7J7N9Z0</accession>
<keyword evidence="3" id="KW-1185">Reference proteome</keyword>
<comment type="caution">
    <text evidence="2">The sequence shown here is derived from an EMBL/GenBank/DDBJ whole genome shotgun (WGS) entry which is preliminary data.</text>
</comment>
<feature type="region of interest" description="Disordered" evidence="1">
    <location>
        <begin position="308"/>
        <end position="348"/>
    </location>
</feature>
<feature type="compositionally biased region" description="Polar residues" evidence="1">
    <location>
        <begin position="500"/>
        <end position="513"/>
    </location>
</feature>
<gene>
    <name evidence="2" type="ORF">GIB67_036158</name>
</gene>
<dbReference type="Proteomes" id="UP000541444">
    <property type="component" value="Unassembled WGS sequence"/>
</dbReference>
<feature type="compositionally biased region" description="Basic and acidic residues" evidence="1">
    <location>
        <begin position="1779"/>
        <end position="1788"/>
    </location>
</feature>
<organism evidence="2 3">
    <name type="scientific">Kingdonia uniflora</name>
    <dbReference type="NCBI Taxonomy" id="39325"/>
    <lineage>
        <taxon>Eukaryota</taxon>
        <taxon>Viridiplantae</taxon>
        <taxon>Streptophyta</taxon>
        <taxon>Embryophyta</taxon>
        <taxon>Tracheophyta</taxon>
        <taxon>Spermatophyta</taxon>
        <taxon>Magnoliopsida</taxon>
        <taxon>Ranunculales</taxon>
        <taxon>Circaeasteraceae</taxon>
        <taxon>Kingdonia</taxon>
    </lineage>
</organism>
<evidence type="ECO:0000313" key="2">
    <source>
        <dbReference type="EMBL" id="KAF6163698.1"/>
    </source>
</evidence>
<dbReference type="EMBL" id="JACGCM010000971">
    <property type="protein sequence ID" value="KAF6163698.1"/>
    <property type="molecule type" value="Genomic_DNA"/>
</dbReference>
<feature type="compositionally biased region" description="Basic residues" evidence="1">
    <location>
        <begin position="608"/>
        <end position="618"/>
    </location>
</feature>
<feature type="compositionally biased region" description="Basic residues" evidence="1">
    <location>
        <begin position="486"/>
        <end position="495"/>
    </location>
</feature>
<reference evidence="2 3" key="1">
    <citation type="journal article" date="2020" name="IScience">
        <title>Genome Sequencing of the Endangered Kingdonia uniflora (Circaeasteraceae, Ranunculales) Reveals Potential Mechanisms of Evolutionary Specialization.</title>
        <authorList>
            <person name="Sun Y."/>
            <person name="Deng T."/>
            <person name="Zhang A."/>
            <person name="Moore M.J."/>
            <person name="Landis J.B."/>
            <person name="Lin N."/>
            <person name="Zhang H."/>
            <person name="Zhang X."/>
            <person name="Huang J."/>
            <person name="Zhang X."/>
            <person name="Sun H."/>
            <person name="Wang H."/>
        </authorList>
    </citation>
    <scope>NUCLEOTIDE SEQUENCE [LARGE SCALE GENOMIC DNA]</scope>
    <source>
        <strain evidence="2">TB1705</strain>
        <tissue evidence="2">Leaf</tissue>
    </source>
</reference>
<feature type="compositionally biased region" description="Basic and acidic residues" evidence="1">
    <location>
        <begin position="536"/>
        <end position="550"/>
    </location>
</feature>
<sequence>MDFHNMKRKQLQSLCKKHKLGANRTNLELIHALASLLKVQENTKVSSRAQKKVTFILNDQKQHVIDLDSSGDKSKVMRAKSIAEIKGKEMKGITKMDTRKSRVTIGELSSSADKVEVPDRTTRSHVGKSVVSPPSVRYVGRRGMKDKNSLASELSDGVRESPVRVTRSRARESTGVEVVVFDQPPAKKKAQRAVEAKDNIVSFQEMGASQSSAEVKEIPVRATRSSTRLGASIDQEVGIVSPPPVTNKKAEKREVKKSVVVTNDEYVVQESRDLVTKDKDPPRKSKRISTVPNTAVIEVSDTSVRNKLRKRSRDPGYDSEFLEDNKKVAQLQGEPVRRSRRNNPSEKKMEIDKPVVVIGQQLSLIVEEPLRRTRRNTTIVESTVETTVMDESIKKTKAQKRRREAIVEVAASETTSESLPEQPRRSGRNYSRHESIAPSNRIVGSDEVLQRKDTKSIKVKGVVGKKVAGLEKKKAIVESTDEPKTRRAGRSTRGRKQVDDMTNSHTAPISETVANDEAAKQTNAQKRQRVPTIDSKASETKSDFLLESPRRSGRNASGFETIAPHTGADEAFRKDSSKTKNDLLEGKSSARLNKEKAVNESLDVPKTQSHKKSRRGIKQGKAIPQKVPEEVESGELGGTSQLLLSNIKDLSRERGNEDVEKYHEIADVLEIASDTYESNAENCINVHHHEDNIEEVAQGEKLFNLVEDPCNKTMEEIIEGVSIENLDLTLGDFADVPSQEQQESSEPSHLTSADRLKGGNILLQQMNEIGEEAHTSFNGTGSFSPVQVEASKGFVPVDIYQEVNVNSEESSGERKLSIRALEKYEQVSGTRGAVQLVEDVQNKEEKHRENICTENMEEKLNFEFSEKVIEMKEYAVDALEESNVEIDGEAASFMFMKSPTIAQISNVSEGEDAVVSCTPLCRIFGAPVSNADCSGNVGEEETKEDKCIYEKYTVGIEGEGPQSAQEDILEERTNLNIGAVPEVKGHIDNVLDGLISFDDAPLEEKSGANLNCECNEEYVGTSSVSDFMEPDKDEGDEQNIRTVEMQATSNVEIAYNVRDLGSLNNIEKNEDSKAYEGSYSSVNVGSELVQDLEGKSKGQTTEEDYGLLDAKEVHHPEDNNEEVVECEKRASLEEEPGHQTLEETIERESSKHCGSAFGNVAEVLFGEQQKSSEASHVIGVDRMVGKSFLFQQTREIGEEHKTSSYDGFGCISPLQEKTCKGFVPRAEDQEDNASCKESEGERIVSICAIEEFEEISGTSVPAQPSESEDVHDKKEKRMENIVTVKMKEKLDIDFSGKVKEKKNYAMLSQADSTGFAGGDETKETIFDSENYVVFAEGDSSGYAQEATSDVDSNLKMGAVLELKDYVDDAIVGQVCFSNAHPVEKLGAKANYDCDEENVHTLPRSALMETINYEEEEESKDFKVSEVNSGVANVEVTVYESTESVEMILNGKSMEEMVEMEVENVEIVDHDWDLGLLNSIEETEYSKAYKGNDCSVNVGVPISESIQGLKGNSEGQTAEEDYGFLFDEDVFVDDGSARYSPQAEPDNQTDNEVSINVKNVSRDGNVTDEGAEVHTRRACNASIEEFSEAGIYIYDYERVATKNKYEVLAHRLEGDYEVGEFSEIVLKDKVEHRNEKTDLSQSSTDLVSNGNVDRLKDHNRSTADFCLPDVDPAEDGGIECFNSLLRVLQMDVITGKQFYEGNDHCEDEHMLSFWSMSSAVEDAQVQKERVDMPPTNTTGQIDFLAFAKENSSSMKKMEQSATVQKSVTKRRALEDLGNSTKKEGGQRFF</sequence>
<evidence type="ECO:0000256" key="1">
    <source>
        <dbReference type="SAM" id="MobiDB-lite"/>
    </source>
</evidence>
<protein>
    <submittedName>
        <fullName evidence="2">Uncharacterized protein</fullName>
    </submittedName>
</protein>
<name>A0A7J7N9Z0_9MAGN</name>
<feature type="region of interest" description="Disordered" evidence="1">
    <location>
        <begin position="114"/>
        <end position="169"/>
    </location>
</feature>
<feature type="region of interest" description="Disordered" evidence="1">
    <location>
        <begin position="477"/>
        <end position="634"/>
    </location>
</feature>
<feature type="compositionally biased region" description="Basic and acidic residues" evidence="1">
    <location>
        <begin position="567"/>
        <end position="585"/>
    </location>
</feature>